<dbReference type="InterPro" id="IPR036614">
    <property type="entry name" value="RusA-like_sf"/>
</dbReference>
<dbReference type="EMBL" id="LR798307">
    <property type="protein sequence ID" value="CAB5222702.1"/>
    <property type="molecule type" value="Genomic_DNA"/>
</dbReference>
<organism evidence="1">
    <name type="scientific">uncultured Caudovirales phage</name>
    <dbReference type="NCBI Taxonomy" id="2100421"/>
    <lineage>
        <taxon>Viruses</taxon>
        <taxon>Duplodnaviria</taxon>
        <taxon>Heunggongvirae</taxon>
        <taxon>Uroviricota</taxon>
        <taxon>Caudoviricetes</taxon>
        <taxon>Peduoviridae</taxon>
        <taxon>Maltschvirus</taxon>
        <taxon>Maltschvirus maltsch</taxon>
    </lineage>
</organism>
<gene>
    <name evidence="1" type="ORF">UFOVP379_27</name>
</gene>
<dbReference type="InterPro" id="IPR008822">
    <property type="entry name" value="Endonuclease_RusA-like"/>
</dbReference>
<dbReference type="Gene3D" id="3.30.1330.70">
    <property type="entry name" value="Holliday junction resolvase RusA"/>
    <property type="match status" value="1"/>
</dbReference>
<protein>
    <submittedName>
        <fullName evidence="1">Rus Holliday junction resolvase</fullName>
    </submittedName>
</protein>
<dbReference type="Pfam" id="PF05866">
    <property type="entry name" value="RusA"/>
    <property type="match status" value="1"/>
</dbReference>
<dbReference type="SUPFAM" id="SSF103084">
    <property type="entry name" value="Holliday junction resolvase RusA"/>
    <property type="match status" value="1"/>
</dbReference>
<accession>A0A6J7X140</accession>
<dbReference type="GO" id="GO:0006281">
    <property type="term" value="P:DNA repair"/>
    <property type="evidence" value="ECO:0007669"/>
    <property type="project" value="InterPro"/>
</dbReference>
<evidence type="ECO:0000313" key="1">
    <source>
        <dbReference type="EMBL" id="CAB5222702.1"/>
    </source>
</evidence>
<sequence>MSIVFDVPLEPKGKGRPRFSRHGKFTKVYTDQATLDYETAIQVCASKAMGASKPLETPVSVYLYIRTPIPQSYSKKRTEACLSGAERPAKKPDIDNVAKAFLDAMNGTVYLDDTQVVELNIKKVYSAVAGVDVAIMEAR</sequence>
<proteinExistence type="predicted"/>
<dbReference type="GO" id="GO:0000287">
    <property type="term" value="F:magnesium ion binding"/>
    <property type="evidence" value="ECO:0007669"/>
    <property type="project" value="InterPro"/>
</dbReference>
<dbReference type="GO" id="GO:0006310">
    <property type="term" value="P:DNA recombination"/>
    <property type="evidence" value="ECO:0007669"/>
    <property type="project" value="InterPro"/>
</dbReference>
<name>A0A6J7X140_9CAUD</name>
<reference evidence="1" key="1">
    <citation type="submission" date="2020-05" db="EMBL/GenBank/DDBJ databases">
        <authorList>
            <person name="Chiriac C."/>
            <person name="Salcher M."/>
            <person name="Ghai R."/>
            <person name="Kavagutti S V."/>
        </authorList>
    </citation>
    <scope>NUCLEOTIDE SEQUENCE</scope>
</reference>